<dbReference type="HOGENOM" id="CLU_047535_1_0_9"/>
<keyword evidence="2" id="KW-1005">Bacterial flagellum biogenesis</keyword>
<sequence length="171" mass="19143">MMAELKVNSSTNSSNSKQGLAVSSEKNILGKQEFLNLLVTQLRYQDPLKPMEDKEFVAQLAQFSALEQMQNLNQSFELLKAQSMIGRYIVATSTQDGLKQIEGRVDSIRVDGSKVFLKVNGTEVLSDNIKEVYHTYSEEVLSNILNKVPTKEDLLELLTSLNKEKGIDDGK</sequence>
<dbReference type="eggNOG" id="COG1843">
    <property type="taxonomic scope" value="Bacteria"/>
</dbReference>
<evidence type="ECO:0000256" key="2">
    <source>
        <dbReference type="ARBA" id="ARBA00022795"/>
    </source>
</evidence>
<keyword evidence="4" id="KW-0966">Cell projection</keyword>
<dbReference type="Proteomes" id="UP000000347">
    <property type="component" value="Chromosome"/>
</dbReference>
<keyword evidence="5" id="KW-1185">Reference proteome</keyword>
<dbReference type="KEGG" id="cob:COB47_1947"/>
<gene>
    <name evidence="4" type="ordered locus">COB47_1947</name>
</gene>
<reference evidence="4 5" key="1">
    <citation type="journal article" date="2010" name="J. Bacteriol.">
        <title>Complete genome sequence of the cellulolytic thermophile Caldicellulosiruptor obsidiansis OB47T.</title>
        <authorList>
            <person name="Elkins J.G."/>
            <person name="Lochner A."/>
            <person name="Hamilton-Brehm S.D."/>
            <person name="Davenport K.W."/>
            <person name="Podar M."/>
            <person name="Brown S.D."/>
            <person name="Land M.L."/>
            <person name="Hauser L.J."/>
            <person name="Klingeman D.M."/>
            <person name="Raman B."/>
            <person name="Goodwin L.A."/>
            <person name="Tapia R."/>
            <person name="Meincke L.J."/>
            <person name="Detter J.C."/>
            <person name="Bruce D.C."/>
            <person name="Han C.S."/>
            <person name="Palumbo A.V."/>
            <person name="Cottingham R.W."/>
            <person name="Keller M."/>
            <person name="Graham D.E."/>
        </authorList>
    </citation>
    <scope>NUCLEOTIDE SEQUENCE [LARGE SCALE GENOMIC DNA]</scope>
    <source>
        <strain evidence="5">ATCC BAA-2073 / strain OB47</strain>
    </source>
</reference>
<protein>
    <submittedName>
        <fullName evidence="4">Flagellar hook capping protein</fullName>
    </submittedName>
</protein>
<dbReference type="GO" id="GO:0044781">
    <property type="term" value="P:bacterial-type flagellum organization"/>
    <property type="evidence" value="ECO:0007669"/>
    <property type="project" value="UniProtKB-KW"/>
</dbReference>
<keyword evidence="4" id="KW-0969">Cilium</keyword>
<keyword evidence="4" id="KW-0282">Flagellum</keyword>
<evidence type="ECO:0000256" key="3">
    <source>
        <dbReference type="SAM" id="MobiDB-lite"/>
    </source>
</evidence>
<comment type="similarity">
    <text evidence="1">Belongs to the FlgD family.</text>
</comment>
<evidence type="ECO:0000313" key="4">
    <source>
        <dbReference type="EMBL" id="ADL43214.1"/>
    </source>
</evidence>
<accession>D9TG94</accession>
<organism evidence="4 5">
    <name type="scientific">Caldicellulosiruptor obsidiansis (strain ATCC BAA-2073 / JCM 16842 / OB47)</name>
    <dbReference type="NCBI Taxonomy" id="608506"/>
    <lineage>
        <taxon>Bacteria</taxon>
        <taxon>Bacillati</taxon>
        <taxon>Bacillota</taxon>
        <taxon>Bacillota incertae sedis</taxon>
        <taxon>Caldicellulosiruptorales</taxon>
        <taxon>Caldicellulosiruptoraceae</taxon>
        <taxon>Caldicellulosiruptor</taxon>
    </lineage>
</organism>
<name>D9TG94_CALOO</name>
<feature type="region of interest" description="Disordered" evidence="3">
    <location>
        <begin position="1"/>
        <end position="21"/>
    </location>
</feature>
<proteinExistence type="inferred from homology"/>
<dbReference type="InterPro" id="IPR005648">
    <property type="entry name" value="FlgD"/>
</dbReference>
<evidence type="ECO:0000256" key="1">
    <source>
        <dbReference type="ARBA" id="ARBA00010577"/>
    </source>
</evidence>
<dbReference type="STRING" id="608506.COB47_1947"/>
<dbReference type="EMBL" id="CP002164">
    <property type="protein sequence ID" value="ADL43214.1"/>
    <property type="molecule type" value="Genomic_DNA"/>
</dbReference>
<dbReference type="AlphaFoldDB" id="D9TG94"/>
<dbReference type="Pfam" id="PF03963">
    <property type="entry name" value="FlgD"/>
    <property type="match status" value="1"/>
</dbReference>
<evidence type="ECO:0000313" key="5">
    <source>
        <dbReference type="Proteomes" id="UP000000347"/>
    </source>
</evidence>